<dbReference type="Proteomes" id="UP000054537">
    <property type="component" value="Unassembled WGS sequence"/>
</dbReference>
<dbReference type="eggNOG" id="ENOG50324UT">
    <property type="taxonomic scope" value="Bacteria"/>
</dbReference>
<reference evidence="2 3" key="1">
    <citation type="submission" date="2014-10" db="EMBL/GenBank/DDBJ databases">
        <title>Draft genome sequence of Actinoplanes utahensis NRRL 12052.</title>
        <authorList>
            <person name="Velasco-Bucheli B."/>
            <person name="del Cerro C."/>
            <person name="Hormigo D."/>
            <person name="Garcia J.L."/>
            <person name="Acebal C."/>
            <person name="Arroyo M."/>
            <person name="de la Mata I."/>
        </authorList>
    </citation>
    <scope>NUCLEOTIDE SEQUENCE [LARGE SCALE GENOMIC DNA]</scope>
    <source>
        <strain evidence="2 3">NRRL 12052</strain>
    </source>
</reference>
<dbReference type="AlphaFoldDB" id="A0A0A6XFU7"/>
<gene>
    <name evidence="2" type="ORF">MB27_02585</name>
</gene>
<protein>
    <submittedName>
        <fullName evidence="2">Uncharacterized protein</fullName>
    </submittedName>
</protein>
<sequence length="518" mass="56531">MSGLLTEVGMTDDEILDAIRQVQVTDPVAARVGRHDVYLTRIRIGGREPLTTVFRIRDGRLTLLRAANGTYREDVAAALLDATDKAPPLPGGSVHLMPLSVDGFALDRVVLFPPSDGFRRRPDLREVTVRAAAVHRSEIRPGETLKTFEEATGKVMRLPIDDWSRTPQPRADVRLLDDWPGGSMTRTDHPVLRPAEHLVTTVLPRLPRGIHIEATDVRGHHLVLTRDWDRLTGTLTMPRTTTASDPTVPATSVAPYPPAPSTPRIPGATSKARASSDADPSGYAGSISDAGSSSDADPFGHTGPFRDAGSFSDADPFGHTGPFRDAGSFSDADSFDQVSAFGGTYDLEGPESPAGSGARHGTVEPDAPARYPIDLPRVSAWPALRTIFAGDEVVPELLTVPREPEQDLLEFTYQTVDHGWASIPLPDTLENCVARIRNQIIRTPENWAVFRSRSQAIVQVRCEDHEPPLWLETPYPEADHSLGRHVTLTEAEHLLTILAREDRSAVPELDALTTVPWP</sequence>
<feature type="compositionally biased region" description="Low complexity" evidence="1">
    <location>
        <begin position="281"/>
        <end position="297"/>
    </location>
</feature>
<comment type="caution">
    <text evidence="2">The sequence shown here is derived from an EMBL/GenBank/DDBJ whole genome shotgun (WGS) entry which is preliminary data.</text>
</comment>
<feature type="compositionally biased region" description="Low complexity" evidence="1">
    <location>
        <begin position="325"/>
        <end position="336"/>
    </location>
</feature>
<name>A0A0A6XFU7_ACTUT</name>
<feature type="region of interest" description="Disordered" evidence="1">
    <location>
        <begin position="236"/>
        <end position="368"/>
    </location>
</feature>
<organism evidence="2 3">
    <name type="scientific">Actinoplanes utahensis</name>
    <dbReference type="NCBI Taxonomy" id="1869"/>
    <lineage>
        <taxon>Bacteria</taxon>
        <taxon>Bacillati</taxon>
        <taxon>Actinomycetota</taxon>
        <taxon>Actinomycetes</taxon>
        <taxon>Micromonosporales</taxon>
        <taxon>Micromonosporaceae</taxon>
        <taxon>Actinoplanes</taxon>
    </lineage>
</organism>
<accession>A0A0A6XFU7</accession>
<dbReference type="EMBL" id="JRTT01000002">
    <property type="protein sequence ID" value="KHD78982.1"/>
    <property type="molecule type" value="Genomic_DNA"/>
</dbReference>
<proteinExistence type="predicted"/>
<evidence type="ECO:0000313" key="3">
    <source>
        <dbReference type="Proteomes" id="UP000054537"/>
    </source>
</evidence>
<evidence type="ECO:0000313" key="2">
    <source>
        <dbReference type="EMBL" id="KHD78982.1"/>
    </source>
</evidence>
<keyword evidence="3" id="KW-1185">Reference proteome</keyword>
<evidence type="ECO:0000256" key="1">
    <source>
        <dbReference type="SAM" id="MobiDB-lite"/>
    </source>
</evidence>